<protein>
    <submittedName>
        <fullName evidence="3">Flp pilus assembly protein TadD</fullName>
    </submittedName>
</protein>
<keyword evidence="2" id="KW-1133">Transmembrane helix</keyword>
<dbReference type="InterPro" id="IPR019734">
    <property type="entry name" value="TPR_rpt"/>
</dbReference>
<feature type="repeat" description="TPR" evidence="1">
    <location>
        <begin position="136"/>
        <end position="169"/>
    </location>
</feature>
<evidence type="ECO:0000256" key="1">
    <source>
        <dbReference type="PROSITE-ProRule" id="PRU00339"/>
    </source>
</evidence>
<gene>
    <name evidence="3" type="ORF">ABH943_000727</name>
</gene>
<name>A0ABW8MAP3_9BURK</name>
<dbReference type="InterPro" id="IPR016931">
    <property type="entry name" value="UCP029658_TPR"/>
</dbReference>
<evidence type="ECO:0000313" key="4">
    <source>
        <dbReference type="Proteomes" id="UP001620514"/>
    </source>
</evidence>
<dbReference type="PROSITE" id="PS50005">
    <property type="entry name" value="TPR"/>
    <property type="match status" value="1"/>
</dbReference>
<evidence type="ECO:0000313" key="3">
    <source>
        <dbReference type="EMBL" id="MFK4440721.1"/>
    </source>
</evidence>
<comment type="caution">
    <text evidence="3">The sequence shown here is derived from an EMBL/GenBank/DDBJ whole genome shotgun (WGS) entry which is preliminary data.</text>
</comment>
<organism evidence="3 4">
    <name type="scientific">Caballeronia udeis</name>
    <dbReference type="NCBI Taxonomy" id="1232866"/>
    <lineage>
        <taxon>Bacteria</taxon>
        <taxon>Pseudomonadati</taxon>
        <taxon>Pseudomonadota</taxon>
        <taxon>Betaproteobacteria</taxon>
        <taxon>Burkholderiales</taxon>
        <taxon>Burkholderiaceae</taxon>
        <taxon>Caballeronia</taxon>
    </lineage>
</organism>
<sequence length="311" mass="32762">MDVEESEAMKSIAIEHRMPTVVLALACTVFAGLGGCAFKMESGYGVGIQAEREAALQQSQEKQDAPDTPGMYLALIDRMQSQGLFYASLAHIDAYEKQYGVTPDTILLRADALRQTGQTQGSADAYTKLLNTPLAARGYRGIGLLAGAAGDFSKASESLDTATRLQPTDALTLSDLGYARLRLGDVAGARVPLMKAAELAQDNPKILSNVALFLLAAGQSAAAQGLITQQKFSPEVQQAIRTDAQRIAAAEAQATHARAAEVAAATTEQARVPMVRAPQTVDSLLNAQLPLTQAYGQPAAMSASQAQVVAR</sequence>
<dbReference type="SMART" id="SM00028">
    <property type="entry name" value="TPR"/>
    <property type="match status" value="2"/>
</dbReference>
<proteinExistence type="predicted"/>
<keyword evidence="2" id="KW-0812">Transmembrane</keyword>
<keyword evidence="4" id="KW-1185">Reference proteome</keyword>
<feature type="transmembrane region" description="Helical" evidence="2">
    <location>
        <begin position="20"/>
        <end position="38"/>
    </location>
</feature>
<dbReference type="Gene3D" id="1.25.40.10">
    <property type="entry name" value="Tetratricopeptide repeat domain"/>
    <property type="match status" value="1"/>
</dbReference>
<dbReference type="InterPro" id="IPR011990">
    <property type="entry name" value="TPR-like_helical_dom_sf"/>
</dbReference>
<keyword evidence="1" id="KW-0802">TPR repeat</keyword>
<dbReference type="Proteomes" id="UP001620514">
    <property type="component" value="Unassembled WGS sequence"/>
</dbReference>
<evidence type="ECO:0000256" key="2">
    <source>
        <dbReference type="SAM" id="Phobius"/>
    </source>
</evidence>
<keyword evidence="2" id="KW-0472">Membrane</keyword>
<dbReference type="EMBL" id="JBIYDN010000002">
    <property type="protein sequence ID" value="MFK4440721.1"/>
    <property type="molecule type" value="Genomic_DNA"/>
</dbReference>
<accession>A0ABW8MAP3</accession>
<dbReference type="PIRSF" id="PIRSF029658">
    <property type="entry name" value="UCP029658_TPR"/>
    <property type="match status" value="1"/>
</dbReference>
<dbReference type="SUPFAM" id="SSF48452">
    <property type="entry name" value="TPR-like"/>
    <property type="match status" value="1"/>
</dbReference>
<reference evidence="3 4" key="1">
    <citation type="submission" date="2024-11" db="EMBL/GenBank/DDBJ databases">
        <title>Using genomics to understand microbial adaptation to soil warming.</title>
        <authorList>
            <person name="Deangelis K.M. PhD."/>
        </authorList>
    </citation>
    <scope>NUCLEOTIDE SEQUENCE [LARGE SCALE GENOMIC DNA]</scope>
    <source>
        <strain evidence="3 4">GAS97</strain>
    </source>
</reference>